<name>A0ABP7PN49_9ACTN</name>
<accession>A0ABP7PN49</accession>
<dbReference type="Proteomes" id="UP001500034">
    <property type="component" value="Unassembled WGS sequence"/>
</dbReference>
<keyword evidence="2" id="KW-1185">Reference proteome</keyword>
<reference evidence="2" key="1">
    <citation type="journal article" date="2019" name="Int. J. Syst. Evol. Microbiol.">
        <title>The Global Catalogue of Microorganisms (GCM) 10K type strain sequencing project: providing services to taxonomists for standard genome sequencing and annotation.</title>
        <authorList>
            <consortium name="The Broad Institute Genomics Platform"/>
            <consortium name="The Broad Institute Genome Sequencing Center for Infectious Disease"/>
            <person name="Wu L."/>
            <person name="Ma J."/>
        </authorList>
    </citation>
    <scope>NUCLEOTIDE SEQUENCE [LARGE SCALE GENOMIC DNA]</scope>
    <source>
        <strain evidence="2">JCM 17027</strain>
    </source>
</reference>
<evidence type="ECO:0000313" key="1">
    <source>
        <dbReference type="EMBL" id="GAA3968446.1"/>
    </source>
</evidence>
<comment type="caution">
    <text evidence="1">The sequence shown here is derived from an EMBL/GenBank/DDBJ whole genome shotgun (WGS) entry which is preliminary data.</text>
</comment>
<proteinExistence type="predicted"/>
<protein>
    <submittedName>
        <fullName evidence="1">Uncharacterized protein</fullName>
    </submittedName>
</protein>
<evidence type="ECO:0000313" key="2">
    <source>
        <dbReference type="Proteomes" id="UP001500034"/>
    </source>
</evidence>
<sequence>MPEIAATVEEFLAAAEDCGADVEVVDVPHGHHSFESLDRTDESRDAVHRAMRSVLDRVSGRVTP</sequence>
<organism evidence="1 2">
    <name type="scientific">Streptomyces marokkonensis</name>
    <dbReference type="NCBI Taxonomy" id="324855"/>
    <lineage>
        <taxon>Bacteria</taxon>
        <taxon>Bacillati</taxon>
        <taxon>Actinomycetota</taxon>
        <taxon>Actinomycetes</taxon>
        <taxon>Kitasatosporales</taxon>
        <taxon>Streptomycetaceae</taxon>
        <taxon>Streptomyces</taxon>
    </lineage>
</organism>
<dbReference type="EMBL" id="BAABCQ010000028">
    <property type="protein sequence ID" value="GAA3968446.1"/>
    <property type="molecule type" value="Genomic_DNA"/>
</dbReference>
<gene>
    <name evidence="1" type="ORF">GCM10022384_19740</name>
</gene>